<dbReference type="EMBL" id="BARS01015240">
    <property type="protein sequence ID" value="GAF88313.1"/>
    <property type="molecule type" value="Genomic_DNA"/>
</dbReference>
<evidence type="ECO:0000256" key="2">
    <source>
        <dbReference type="ARBA" id="ARBA00022898"/>
    </source>
</evidence>
<comment type="cofactor">
    <cofactor evidence="1">
        <name>pyridoxal 5'-phosphate</name>
        <dbReference type="ChEBI" id="CHEBI:597326"/>
    </cofactor>
</comment>
<dbReference type="Gene3D" id="3.90.1150.10">
    <property type="entry name" value="Aspartate Aminotransferase, domain 1"/>
    <property type="match status" value="1"/>
</dbReference>
<dbReference type="InterPro" id="IPR015424">
    <property type="entry name" value="PyrdxlP-dep_Trfase"/>
</dbReference>
<feature type="domain" description="Aminotransferase class V" evidence="3">
    <location>
        <begin position="1"/>
        <end position="141"/>
    </location>
</feature>
<proteinExistence type="predicted"/>
<evidence type="ECO:0000256" key="1">
    <source>
        <dbReference type="ARBA" id="ARBA00001933"/>
    </source>
</evidence>
<protein>
    <recommendedName>
        <fullName evidence="3">Aminotransferase class V domain-containing protein</fullName>
    </recommendedName>
</protein>
<dbReference type="InterPro" id="IPR000192">
    <property type="entry name" value="Aminotrans_V_dom"/>
</dbReference>
<dbReference type="InterPro" id="IPR015422">
    <property type="entry name" value="PyrdxlP-dep_Trfase_small"/>
</dbReference>
<dbReference type="GO" id="GO:0008453">
    <property type="term" value="F:alanine-glyoxylate transaminase activity"/>
    <property type="evidence" value="ECO:0007669"/>
    <property type="project" value="TreeGrafter"/>
</dbReference>
<dbReference type="GO" id="GO:0005777">
    <property type="term" value="C:peroxisome"/>
    <property type="evidence" value="ECO:0007669"/>
    <property type="project" value="TreeGrafter"/>
</dbReference>
<dbReference type="InterPro" id="IPR020578">
    <property type="entry name" value="Aminotrans_V_PyrdxlP_BS"/>
</dbReference>
<accession>X0T485</accession>
<feature type="non-terminal residue" evidence="4">
    <location>
        <position position="1"/>
    </location>
</feature>
<dbReference type="AlphaFoldDB" id="X0T485"/>
<dbReference type="GO" id="GO:0004760">
    <property type="term" value="F:L-serine-pyruvate transaminase activity"/>
    <property type="evidence" value="ECO:0007669"/>
    <property type="project" value="TreeGrafter"/>
</dbReference>
<comment type="caution">
    <text evidence="4">The sequence shown here is derived from an EMBL/GenBank/DDBJ whole genome shotgun (WGS) entry which is preliminary data.</text>
</comment>
<dbReference type="InterPro" id="IPR015421">
    <property type="entry name" value="PyrdxlP-dep_Trfase_major"/>
</dbReference>
<dbReference type="GO" id="GO:0019265">
    <property type="term" value="P:glycine biosynthetic process, by transamination of glyoxylate"/>
    <property type="evidence" value="ECO:0007669"/>
    <property type="project" value="TreeGrafter"/>
</dbReference>
<name>X0T485_9ZZZZ</name>
<dbReference type="PANTHER" id="PTHR21152:SF40">
    <property type="entry name" value="ALANINE--GLYOXYLATE AMINOTRANSFERASE"/>
    <property type="match status" value="1"/>
</dbReference>
<evidence type="ECO:0000313" key="4">
    <source>
        <dbReference type="EMBL" id="GAF88313.1"/>
    </source>
</evidence>
<sequence>IGKVVAETDAILIADCITAAGALPLWTDEWHVDVVGAGSQKALMLPPGLACVSVSEKAWAHVDQIDAPCFYLDLKAYRKSLAKDDTPYTGPVSLIRGLKVSIDMINAIGVETIWQRCALLAKATRTAAEVIGMQVFSKQPSDSVTGLLYPDGVDDGFRTRLRSKYGASIAGGQNELKGKACRISHLGYVDPLETIGLIAAMEYTLADMGADVEIGAGVTEAVKVLRDWQ</sequence>
<dbReference type="SUPFAM" id="SSF53383">
    <property type="entry name" value="PLP-dependent transferases"/>
    <property type="match status" value="1"/>
</dbReference>
<evidence type="ECO:0000259" key="3">
    <source>
        <dbReference type="Pfam" id="PF00266"/>
    </source>
</evidence>
<dbReference type="Pfam" id="PF00266">
    <property type="entry name" value="Aminotran_5"/>
    <property type="match status" value="1"/>
</dbReference>
<gene>
    <name evidence="4" type="ORF">S01H1_25266</name>
</gene>
<dbReference type="PANTHER" id="PTHR21152">
    <property type="entry name" value="AMINOTRANSFERASE CLASS V"/>
    <property type="match status" value="1"/>
</dbReference>
<dbReference type="PROSITE" id="PS00595">
    <property type="entry name" value="AA_TRANSFER_CLASS_5"/>
    <property type="match status" value="1"/>
</dbReference>
<keyword evidence="2" id="KW-0663">Pyridoxal phosphate</keyword>
<reference evidence="4" key="1">
    <citation type="journal article" date="2014" name="Front. Microbiol.">
        <title>High frequency of phylogenetically diverse reductive dehalogenase-homologous genes in deep subseafloor sedimentary metagenomes.</title>
        <authorList>
            <person name="Kawai M."/>
            <person name="Futagami T."/>
            <person name="Toyoda A."/>
            <person name="Takaki Y."/>
            <person name="Nishi S."/>
            <person name="Hori S."/>
            <person name="Arai W."/>
            <person name="Tsubouchi T."/>
            <person name="Morono Y."/>
            <person name="Uchiyama I."/>
            <person name="Ito T."/>
            <person name="Fujiyama A."/>
            <person name="Inagaki F."/>
            <person name="Takami H."/>
        </authorList>
    </citation>
    <scope>NUCLEOTIDE SEQUENCE</scope>
    <source>
        <strain evidence="4">Expedition CK06-06</strain>
    </source>
</reference>
<dbReference type="Gene3D" id="3.40.640.10">
    <property type="entry name" value="Type I PLP-dependent aspartate aminotransferase-like (Major domain)"/>
    <property type="match status" value="1"/>
</dbReference>
<organism evidence="4">
    <name type="scientific">marine sediment metagenome</name>
    <dbReference type="NCBI Taxonomy" id="412755"/>
    <lineage>
        <taxon>unclassified sequences</taxon>
        <taxon>metagenomes</taxon>
        <taxon>ecological metagenomes</taxon>
    </lineage>
</organism>